<dbReference type="OrthoDB" id="9776380at2"/>
<evidence type="ECO:0000313" key="10">
    <source>
        <dbReference type="Proteomes" id="UP000245166"/>
    </source>
</evidence>
<keyword evidence="2 7" id="KW-0408">Iron</keyword>
<feature type="binding site" evidence="7">
    <location>
        <position position="317"/>
    </location>
    <ligand>
        <name>Fe(2+)</name>
        <dbReference type="ChEBI" id="CHEBI:29033"/>
    </ligand>
</feature>
<dbReference type="UniPathway" id="UPA00252"/>
<dbReference type="GO" id="GO:0046872">
    <property type="term" value="F:metal ion binding"/>
    <property type="evidence" value="ECO:0007669"/>
    <property type="project" value="UniProtKB-KW"/>
</dbReference>
<feature type="binding site" evidence="7">
    <location>
        <position position="92"/>
    </location>
    <ligand>
        <name>Fe-coproporphyrin III</name>
        <dbReference type="ChEBI" id="CHEBI:68438"/>
    </ligand>
</feature>
<dbReference type="GO" id="GO:0006783">
    <property type="term" value="P:heme biosynthetic process"/>
    <property type="evidence" value="ECO:0007669"/>
    <property type="project" value="UniProtKB-UniRule"/>
</dbReference>
<name>A0A2U1ZRR8_9MICO</name>
<keyword evidence="7" id="KW-0479">Metal-binding</keyword>
<dbReference type="PANTHER" id="PTHR11108">
    <property type="entry name" value="FERROCHELATASE"/>
    <property type="match status" value="1"/>
</dbReference>
<comment type="catalytic activity">
    <reaction evidence="6">
        <text>Fe-coproporphyrin III + 2 H(+) = coproporphyrin III + Fe(2+)</text>
        <dbReference type="Rhea" id="RHEA:49572"/>
        <dbReference type="ChEBI" id="CHEBI:15378"/>
        <dbReference type="ChEBI" id="CHEBI:29033"/>
        <dbReference type="ChEBI" id="CHEBI:68438"/>
        <dbReference type="ChEBI" id="CHEBI:131725"/>
        <dbReference type="EC" id="4.99.1.9"/>
    </reaction>
    <physiologicalReaction direction="right-to-left" evidence="6">
        <dbReference type="Rhea" id="RHEA:49574"/>
    </physiologicalReaction>
</comment>
<reference evidence="9 10" key="1">
    <citation type="submission" date="2018-03" db="EMBL/GenBank/DDBJ databases">
        <title>Genome assembly of novel Miniimonas species PCH200.</title>
        <authorList>
            <person name="Thakur V."/>
            <person name="Kumar V."/>
            <person name="Singh D."/>
        </authorList>
    </citation>
    <scope>NUCLEOTIDE SEQUENCE [LARGE SCALE GENOMIC DNA]</scope>
    <source>
        <strain evidence="9 10">PCH200</strain>
    </source>
</reference>
<dbReference type="InterPro" id="IPR033659">
    <property type="entry name" value="Ferrochelatase_N"/>
</dbReference>
<dbReference type="InterPro" id="IPR033644">
    <property type="entry name" value="Ferrochelatase_C"/>
</dbReference>
<accession>A0A2U1ZRR8</accession>
<evidence type="ECO:0000256" key="4">
    <source>
        <dbReference type="ARBA" id="ARBA00023239"/>
    </source>
</evidence>
<proteinExistence type="inferred from homology"/>
<dbReference type="HAMAP" id="MF_00323">
    <property type="entry name" value="Ferrochelatase"/>
    <property type="match status" value="1"/>
</dbReference>
<evidence type="ECO:0000256" key="3">
    <source>
        <dbReference type="ARBA" id="ARBA00023133"/>
    </source>
</evidence>
<evidence type="ECO:0000256" key="2">
    <source>
        <dbReference type="ARBA" id="ARBA00023004"/>
    </source>
</evidence>
<comment type="subcellular location">
    <subcellularLocation>
        <location evidence="7">Cytoplasm</location>
    </subcellularLocation>
</comment>
<dbReference type="CDD" id="cd00419">
    <property type="entry name" value="Ferrochelatase_C"/>
    <property type="match status" value="1"/>
</dbReference>
<evidence type="ECO:0000256" key="7">
    <source>
        <dbReference type="HAMAP-Rule" id="MF_00323"/>
    </source>
</evidence>
<dbReference type="GO" id="GO:0005737">
    <property type="term" value="C:cytoplasm"/>
    <property type="evidence" value="ECO:0007669"/>
    <property type="project" value="UniProtKB-SubCell"/>
</dbReference>
<keyword evidence="4 7" id="KW-0456">Lyase</keyword>
<dbReference type="EC" id="4.99.1.9" evidence="7"/>
<sequence length="403" mass="43141">MSTQPTVSEHTSAAASGATTGEVLFASAAASTGPRHVEVPTAYDGILLAGFGGPEGQEDVIPFLRNVTRGRGIPDERLEEVAHHYRHFGGVSPINEHNRELKAALEAELAARGIDLPVYWGNRNWAPYLNEAVEQAEAAGDRTLIAIATSAYSSFSSCRQYREDFARVLTETGLGGTVTIDKVRPFFDHPAFVHTFIEGVRDAVATLTADGVATSAIRVLFSTHSIPTVDATRSGPSFLELGEHGAYEAQHLAVAEVVMAAQEVEGVAWNLVYQSRSGPPTQPWLEPDINDLIETLPGEGVEAVVIVPLGFVSDHMEVMWDLDEEATESAAEHGLRSIRTPTPGIDPTYVTGLVDLVLERVNGTPAAQRPAVTELGPWFDVCRPGCCENIRAGFKPAAAGVVP</sequence>
<dbReference type="Pfam" id="PF00762">
    <property type="entry name" value="Ferrochelatase"/>
    <property type="match status" value="1"/>
</dbReference>
<evidence type="ECO:0000256" key="5">
    <source>
        <dbReference type="ARBA" id="ARBA00023244"/>
    </source>
</evidence>
<comment type="caution">
    <text evidence="7">Lacks conserved residue(s) required for the propagation of feature annotation.</text>
</comment>
<feature type="binding site" evidence="7">
    <location>
        <position position="224"/>
    </location>
    <ligand>
        <name>Fe(2+)</name>
        <dbReference type="ChEBI" id="CHEBI:29033"/>
    </ligand>
</feature>
<keyword evidence="7" id="KW-0963">Cytoplasm</keyword>
<protein>
    <recommendedName>
        <fullName evidence="7">Coproporphyrin III ferrochelatase</fullName>
        <ecNumber evidence="7">4.99.1.9</ecNumber>
    </recommendedName>
</protein>
<dbReference type="RefSeq" id="WP_109228067.1">
    <property type="nucleotide sequence ID" value="NZ_PYHR01000002.1"/>
</dbReference>
<evidence type="ECO:0000256" key="8">
    <source>
        <dbReference type="RuleBase" id="RU004185"/>
    </source>
</evidence>
<evidence type="ECO:0000256" key="1">
    <source>
        <dbReference type="ARBA" id="ARBA00004744"/>
    </source>
</evidence>
<organism evidence="9 10">
    <name type="scientific">Serinibacter arcticus</name>
    <dbReference type="NCBI Taxonomy" id="1655435"/>
    <lineage>
        <taxon>Bacteria</taxon>
        <taxon>Bacillati</taxon>
        <taxon>Actinomycetota</taxon>
        <taxon>Actinomycetes</taxon>
        <taxon>Micrococcales</taxon>
        <taxon>Beutenbergiaceae</taxon>
        <taxon>Serinibacter</taxon>
    </lineage>
</organism>
<keyword evidence="3 7" id="KW-0350">Heme biosynthesis</keyword>
<comment type="similarity">
    <text evidence="7 8">Belongs to the ferrochelatase family.</text>
</comment>
<evidence type="ECO:0000256" key="6">
    <source>
        <dbReference type="ARBA" id="ARBA00024536"/>
    </source>
</evidence>
<dbReference type="Gene3D" id="3.40.50.1400">
    <property type="match status" value="2"/>
</dbReference>
<dbReference type="EMBL" id="PYHR01000002">
    <property type="protein sequence ID" value="PWD49684.1"/>
    <property type="molecule type" value="Genomic_DNA"/>
</dbReference>
<comment type="caution">
    <text evidence="9">The sequence shown here is derived from an EMBL/GenBank/DDBJ whole genome shotgun (WGS) entry which is preliminary data.</text>
</comment>
<dbReference type="AlphaFoldDB" id="A0A2U1ZRR8"/>
<dbReference type="CDD" id="cd03411">
    <property type="entry name" value="Ferrochelatase_N"/>
    <property type="match status" value="1"/>
</dbReference>
<dbReference type="Proteomes" id="UP000245166">
    <property type="component" value="Unassembled WGS sequence"/>
</dbReference>
<dbReference type="GO" id="GO:0004325">
    <property type="term" value="F:ferrochelatase activity"/>
    <property type="evidence" value="ECO:0007669"/>
    <property type="project" value="UniProtKB-UniRule"/>
</dbReference>
<dbReference type="SUPFAM" id="SSF53800">
    <property type="entry name" value="Chelatase"/>
    <property type="match status" value="1"/>
</dbReference>
<dbReference type="InterPro" id="IPR001015">
    <property type="entry name" value="Ferrochelatase"/>
</dbReference>
<comment type="pathway">
    <text evidence="1 7">Porphyrin-containing compound metabolism; protoheme biosynthesis.</text>
</comment>
<dbReference type="NCBIfam" id="TIGR00109">
    <property type="entry name" value="hemH"/>
    <property type="match status" value="1"/>
</dbReference>
<evidence type="ECO:0000313" key="9">
    <source>
        <dbReference type="EMBL" id="PWD49684.1"/>
    </source>
</evidence>
<dbReference type="NCBIfam" id="NF000689">
    <property type="entry name" value="PRK00035.2-1"/>
    <property type="match status" value="1"/>
</dbReference>
<feature type="binding site" evidence="7">
    <location>
        <position position="161"/>
    </location>
    <ligand>
        <name>Fe-coproporphyrin III</name>
        <dbReference type="ChEBI" id="CHEBI:68438"/>
    </ligand>
</feature>
<keyword evidence="5 7" id="KW-0627">Porphyrin biosynthesis</keyword>
<dbReference type="PANTHER" id="PTHR11108:SF1">
    <property type="entry name" value="FERROCHELATASE, MITOCHONDRIAL"/>
    <property type="match status" value="1"/>
</dbReference>
<keyword evidence="10" id="KW-1185">Reference proteome</keyword>
<comment type="function">
    <text evidence="7">Involved in coproporphyrin-dependent heme b biosynthesis. Catalyzes the insertion of ferrous iron into coproporphyrin III to form Fe-coproporphyrin III.</text>
</comment>
<gene>
    <name evidence="7" type="primary">cpfC</name>
    <name evidence="9" type="ORF">C8046_02115</name>
</gene>